<evidence type="ECO:0000313" key="2">
    <source>
        <dbReference type="Proteomes" id="UP000242972"/>
    </source>
</evidence>
<dbReference type="AlphaFoldDB" id="A0A2T2XLY3"/>
<name>A0A2T2XLY3_9FIRM</name>
<organism evidence="1 2">
    <name type="scientific">Sulfobacillus benefaciens</name>
    <dbReference type="NCBI Taxonomy" id="453960"/>
    <lineage>
        <taxon>Bacteria</taxon>
        <taxon>Bacillati</taxon>
        <taxon>Bacillota</taxon>
        <taxon>Clostridia</taxon>
        <taxon>Eubacteriales</taxon>
        <taxon>Clostridiales Family XVII. Incertae Sedis</taxon>
        <taxon>Sulfobacillus</taxon>
    </lineage>
</organism>
<dbReference type="EMBL" id="PXYW01000001">
    <property type="protein sequence ID" value="PSR35481.1"/>
    <property type="molecule type" value="Genomic_DNA"/>
</dbReference>
<gene>
    <name evidence="1" type="ORF">C7B46_00375</name>
</gene>
<sequence>MLYTIYPMDTIFPMDFNQSPLVEYHIQGRLCLGRRGPDGSVRLERLISTVASDYLDPHFSPDTIIDM</sequence>
<protein>
    <submittedName>
        <fullName evidence="1">Uncharacterized protein</fullName>
    </submittedName>
</protein>
<dbReference type="Proteomes" id="UP000242972">
    <property type="component" value="Unassembled WGS sequence"/>
</dbReference>
<reference evidence="1 2" key="1">
    <citation type="journal article" date="2014" name="BMC Genomics">
        <title>Comparison of environmental and isolate Sulfobacillus genomes reveals diverse carbon, sulfur, nitrogen, and hydrogen metabolisms.</title>
        <authorList>
            <person name="Justice N.B."/>
            <person name="Norman A."/>
            <person name="Brown C.T."/>
            <person name="Singh A."/>
            <person name="Thomas B.C."/>
            <person name="Banfield J.F."/>
        </authorList>
    </citation>
    <scope>NUCLEOTIDE SEQUENCE [LARGE SCALE GENOMIC DNA]</scope>
    <source>
        <strain evidence="1">AMDSBA4</strain>
    </source>
</reference>
<evidence type="ECO:0000313" key="1">
    <source>
        <dbReference type="EMBL" id="PSR35481.1"/>
    </source>
</evidence>
<dbReference type="InterPro" id="IPR025619">
    <property type="entry name" value="YlzJ"/>
</dbReference>
<accession>A0A2T2XLY3</accession>
<comment type="caution">
    <text evidence="1">The sequence shown here is derived from an EMBL/GenBank/DDBJ whole genome shotgun (WGS) entry which is preliminary data.</text>
</comment>
<proteinExistence type="predicted"/>
<dbReference type="Pfam" id="PF14035">
    <property type="entry name" value="YlzJ"/>
    <property type="match status" value="1"/>
</dbReference>